<evidence type="ECO:0000313" key="1">
    <source>
        <dbReference type="EMBL" id="RVW21944.1"/>
    </source>
</evidence>
<organism evidence="1 2">
    <name type="scientific">Vitis vinifera</name>
    <name type="common">Grape</name>
    <dbReference type="NCBI Taxonomy" id="29760"/>
    <lineage>
        <taxon>Eukaryota</taxon>
        <taxon>Viridiplantae</taxon>
        <taxon>Streptophyta</taxon>
        <taxon>Embryophyta</taxon>
        <taxon>Tracheophyta</taxon>
        <taxon>Spermatophyta</taxon>
        <taxon>Magnoliopsida</taxon>
        <taxon>eudicotyledons</taxon>
        <taxon>Gunneridae</taxon>
        <taxon>Pentapetalae</taxon>
        <taxon>rosids</taxon>
        <taxon>Vitales</taxon>
        <taxon>Vitaceae</taxon>
        <taxon>Viteae</taxon>
        <taxon>Vitis</taxon>
    </lineage>
</organism>
<dbReference type="AlphaFoldDB" id="A0A438CFF6"/>
<dbReference type="Proteomes" id="UP000288805">
    <property type="component" value="Unassembled WGS sequence"/>
</dbReference>
<accession>A0A438CFF6</accession>
<evidence type="ECO:0000313" key="2">
    <source>
        <dbReference type="Proteomes" id="UP000288805"/>
    </source>
</evidence>
<dbReference type="EMBL" id="QGNW01002259">
    <property type="protein sequence ID" value="RVW21944.1"/>
    <property type="molecule type" value="Genomic_DNA"/>
</dbReference>
<name>A0A438CFF6_VITVI</name>
<gene>
    <name evidence="1" type="ORF">CK203_110569</name>
</gene>
<proteinExistence type="predicted"/>
<reference evidence="1 2" key="1">
    <citation type="journal article" date="2018" name="PLoS Genet.">
        <title>Population sequencing reveals clonal diversity and ancestral inbreeding in the grapevine cultivar Chardonnay.</title>
        <authorList>
            <person name="Roach M.J."/>
            <person name="Johnson D.L."/>
            <person name="Bohlmann J."/>
            <person name="van Vuuren H.J."/>
            <person name="Jones S.J."/>
            <person name="Pretorius I.S."/>
            <person name="Schmidt S.A."/>
            <person name="Borneman A.R."/>
        </authorList>
    </citation>
    <scope>NUCLEOTIDE SEQUENCE [LARGE SCALE GENOMIC DNA]</scope>
    <source>
        <strain evidence="2">cv. Chardonnay</strain>
        <tissue evidence="1">Leaf</tissue>
    </source>
</reference>
<comment type="caution">
    <text evidence="1">The sequence shown here is derived from an EMBL/GenBank/DDBJ whole genome shotgun (WGS) entry which is preliminary data.</text>
</comment>
<sequence length="82" mass="9021">MGHHLSTLVSLPNTSPIGTLYGVSGEVGHTFPDDIEFHDVVYLMSIAGRFRYCFKRNSMKHVTVVCTVNEVLGNSLLVQLGN</sequence>
<protein>
    <submittedName>
        <fullName evidence="1">Uncharacterized protein</fullName>
    </submittedName>
</protein>